<dbReference type="Gene3D" id="3.30.70.1070">
    <property type="entry name" value="Sporulation related repeat"/>
    <property type="match status" value="1"/>
</dbReference>
<protein>
    <submittedName>
        <fullName evidence="8">OmpA family protein</fullName>
    </submittedName>
</protein>
<reference evidence="8 9" key="1">
    <citation type="journal article" date="2016" name="Int. J. Syst. Evol. Microbiol.">
        <title>Pontibacter aydingkolensis sp. nov., isolated from soil of a salt lake.</title>
        <authorList>
            <person name="Osman G."/>
            <person name="Zhang T."/>
            <person name="Lou K."/>
            <person name="Gao Y."/>
            <person name="Chang W."/>
            <person name="Lin Q."/>
            <person name="Yang H.M."/>
            <person name="Huo X.D."/>
            <person name="Wang N."/>
        </authorList>
    </citation>
    <scope>NUCLEOTIDE SEQUENCE [LARGE SCALE GENOMIC DNA]</scope>
    <source>
        <strain evidence="8 9">KACC 19255</strain>
    </source>
</reference>
<dbReference type="PROSITE" id="PS51724">
    <property type="entry name" value="SPOR"/>
    <property type="match status" value="1"/>
</dbReference>
<dbReference type="CDD" id="cd07185">
    <property type="entry name" value="OmpA_C-like"/>
    <property type="match status" value="1"/>
</dbReference>
<dbReference type="SUPFAM" id="SSF110997">
    <property type="entry name" value="Sporulation related repeat"/>
    <property type="match status" value="1"/>
</dbReference>
<evidence type="ECO:0000256" key="1">
    <source>
        <dbReference type="ARBA" id="ARBA00004442"/>
    </source>
</evidence>
<sequence>MKKRYLLPVLLFAATSAFGQAVKSVKADKYYEAYQFAAAVKAYEKALILEPGNAALLAKVVQCYIKLGNAERAKYWLDKAAEATASDAQGYRELAAVLATDARYAAATQLYDKAAATNDQESIKWQKAYKNLGTFYEDSALYNVKKVSFNSGFSDFSPAFFGNGVVFSSPRSNTYKADKASRNYTGFIDLFYAEADATAPIPFSTELNSKYHEGPLSFNGTQDTVYFTRSNFEKKSFSKTGVNNLHIYTAVLKNGKWESIKALPFNSTEYSTGHPALADSHTLYFVSDMPGGFGGTDLYKTVKVGGEWQTPVNLGPEINTSGNEMFPFVDEHGNLYFASNGHPGLGGLDIFVAQNNGKTFGGVKSVGYPINTPGDDFGLIIKGDAGYYNSNYKAAHDDIYTFKVTRQKQVVLLALDHKGKPLNDVQLVVNTDTKSTLGKTPAQIDWTYGKLEKLALSKKGYASAELLLAKSDFFKYNALDTIRVVMAKKVIPADDRKVQVALHDEDGKPVVGGKIELIEAGTGLKKVYEVEERGFAVVTFAPVKNYKLRGVKQGFYDTVLNLDPKQITSLAADEELNLRLRAKELFNAMRVGETIELEIEYDLAKADIRLEAAQILDKLVAYLQKYTEVKVELGAHTDSRGSDVYNQALSQRRAEAAAAYVVSKGINAERLVAVGYGEKKLKIAAAKTEAQHQANRRTTVKIISNGGKKVAEVSNSDPEKSHLVNSKTNRYYIIIGGFGNLKAAEVKYKELSGIMGAGKIIFPFATHKVYRISVADFARKEDAVKALPKLKKQFGDGVWVLNY</sequence>
<evidence type="ECO:0000259" key="7">
    <source>
        <dbReference type="PROSITE" id="PS51724"/>
    </source>
</evidence>
<dbReference type="InterPro" id="IPR006664">
    <property type="entry name" value="OMP_bac"/>
</dbReference>
<dbReference type="Proteomes" id="UP000813018">
    <property type="component" value="Unassembled WGS sequence"/>
</dbReference>
<accession>A0ABS7CWE0</accession>
<evidence type="ECO:0000256" key="5">
    <source>
        <dbReference type="SAM" id="SignalP"/>
    </source>
</evidence>
<keyword evidence="3" id="KW-0998">Cell outer membrane</keyword>
<dbReference type="InterPro" id="IPR036680">
    <property type="entry name" value="SPOR-like_sf"/>
</dbReference>
<dbReference type="PANTHER" id="PTHR30329">
    <property type="entry name" value="STATOR ELEMENT OF FLAGELLAR MOTOR COMPLEX"/>
    <property type="match status" value="1"/>
</dbReference>
<evidence type="ECO:0000256" key="3">
    <source>
        <dbReference type="ARBA" id="ARBA00023237"/>
    </source>
</evidence>
<comment type="caution">
    <text evidence="8">The sequence shown here is derived from an EMBL/GenBank/DDBJ whole genome shotgun (WGS) entry which is preliminary data.</text>
</comment>
<evidence type="ECO:0000313" key="9">
    <source>
        <dbReference type="Proteomes" id="UP000813018"/>
    </source>
</evidence>
<feature type="chain" id="PRO_5047527632" evidence="5">
    <location>
        <begin position="20"/>
        <end position="803"/>
    </location>
</feature>
<evidence type="ECO:0000313" key="8">
    <source>
        <dbReference type="EMBL" id="MBW7468169.1"/>
    </source>
</evidence>
<dbReference type="Pfam" id="PF05036">
    <property type="entry name" value="SPOR"/>
    <property type="match status" value="1"/>
</dbReference>
<gene>
    <name evidence="8" type="ORF">K0O23_13925</name>
</gene>
<keyword evidence="5" id="KW-0732">Signal</keyword>
<name>A0ABS7CWE0_9BACT</name>
<evidence type="ECO:0000259" key="6">
    <source>
        <dbReference type="PROSITE" id="PS51123"/>
    </source>
</evidence>
<organism evidence="8 9">
    <name type="scientific">Pontibacter aydingkolensis</name>
    <dbReference type="NCBI Taxonomy" id="1911536"/>
    <lineage>
        <taxon>Bacteria</taxon>
        <taxon>Pseudomonadati</taxon>
        <taxon>Bacteroidota</taxon>
        <taxon>Cytophagia</taxon>
        <taxon>Cytophagales</taxon>
        <taxon>Hymenobacteraceae</taxon>
        <taxon>Pontibacter</taxon>
    </lineage>
</organism>
<dbReference type="InterPro" id="IPR006665">
    <property type="entry name" value="OmpA-like"/>
</dbReference>
<feature type="signal peptide" evidence="5">
    <location>
        <begin position="1"/>
        <end position="19"/>
    </location>
</feature>
<dbReference type="SUPFAM" id="SSF103088">
    <property type="entry name" value="OmpA-like"/>
    <property type="match status" value="1"/>
</dbReference>
<dbReference type="Pfam" id="PF00691">
    <property type="entry name" value="OmpA"/>
    <property type="match status" value="1"/>
</dbReference>
<keyword evidence="9" id="KW-1185">Reference proteome</keyword>
<dbReference type="InterPro" id="IPR050330">
    <property type="entry name" value="Bact_OuterMem_StrucFunc"/>
</dbReference>
<dbReference type="InterPro" id="IPR036737">
    <property type="entry name" value="OmpA-like_sf"/>
</dbReference>
<dbReference type="SUPFAM" id="SSF82171">
    <property type="entry name" value="DPP6 N-terminal domain-like"/>
    <property type="match status" value="1"/>
</dbReference>
<comment type="subcellular location">
    <subcellularLocation>
        <location evidence="1">Cell outer membrane</location>
    </subcellularLocation>
</comment>
<proteinExistence type="predicted"/>
<dbReference type="SUPFAM" id="SSF48452">
    <property type="entry name" value="TPR-like"/>
    <property type="match status" value="1"/>
</dbReference>
<dbReference type="InterPro" id="IPR011659">
    <property type="entry name" value="WD40"/>
</dbReference>
<dbReference type="Pfam" id="PF07676">
    <property type="entry name" value="PD40"/>
    <property type="match status" value="1"/>
</dbReference>
<dbReference type="PANTHER" id="PTHR30329:SF21">
    <property type="entry name" value="LIPOPROTEIN YIAD-RELATED"/>
    <property type="match status" value="1"/>
</dbReference>
<dbReference type="InterPro" id="IPR011990">
    <property type="entry name" value="TPR-like_helical_dom_sf"/>
</dbReference>
<dbReference type="Gene3D" id="1.25.40.10">
    <property type="entry name" value="Tetratricopeptide repeat domain"/>
    <property type="match status" value="1"/>
</dbReference>
<feature type="domain" description="SPOR" evidence="7">
    <location>
        <begin position="725"/>
        <end position="803"/>
    </location>
</feature>
<dbReference type="InterPro" id="IPR007730">
    <property type="entry name" value="SPOR-like_dom"/>
</dbReference>
<feature type="domain" description="OmpA-like" evidence="6">
    <location>
        <begin position="588"/>
        <end position="706"/>
    </location>
</feature>
<dbReference type="Pfam" id="PF14559">
    <property type="entry name" value="TPR_19"/>
    <property type="match status" value="1"/>
</dbReference>
<dbReference type="RefSeq" id="WP_219878044.1">
    <property type="nucleotide sequence ID" value="NZ_JAHYXK010000011.1"/>
</dbReference>
<evidence type="ECO:0000256" key="2">
    <source>
        <dbReference type="ARBA" id="ARBA00023136"/>
    </source>
</evidence>
<dbReference type="Gene3D" id="3.30.1330.60">
    <property type="entry name" value="OmpA-like domain"/>
    <property type="match status" value="1"/>
</dbReference>
<evidence type="ECO:0000256" key="4">
    <source>
        <dbReference type="PROSITE-ProRule" id="PRU00473"/>
    </source>
</evidence>
<dbReference type="PROSITE" id="PS51123">
    <property type="entry name" value="OMPA_2"/>
    <property type="match status" value="1"/>
</dbReference>
<keyword evidence="2 4" id="KW-0472">Membrane</keyword>
<dbReference type="PRINTS" id="PR01021">
    <property type="entry name" value="OMPADOMAIN"/>
</dbReference>
<dbReference type="EMBL" id="JAHYXK010000011">
    <property type="protein sequence ID" value="MBW7468169.1"/>
    <property type="molecule type" value="Genomic_DNA"/>
</dbReference>